<dbReference type="Gene3D" id="1.20.1050.10">
    <property type="match status" value="1"/>
</dbReference>
<dbReference type="Pfam" id="PF00043">
    <property type="entry name" value="GST_C"/>
    <property type="match status" value="1"/>
</dbReference>
<feature type="domain" description="GST C-terminal" evidence="8">
    <location>
        <begin position="92"/>
        <end position="226"/>
    </location>
</feature>
<dbReference type="OrthoDB" id="422574at2759"/>
<dbReference type="InterPro" id="IPR040079">
    <property type="entry name" value="Glutathione_S-Trfase"/>
</dbReference>
<dbReference type="EMBL" id="NAJO01000066">
    <property type="protein sequence ID" value="OQN96469.1"/>
    <property type="molecule type" value="Genomic_DNA"/>
</dbReference>
<dbReference type="InterPro" id="IPR004046">
    <property type="entry name" value="GST_C"/>
</dbReference>
<accession>A0A1V8SBM3</accession>
<evidence type="ECO:0000259" key="8">
    <source>
        <dbReference type="PROSITE" id="PS50405"/>
    </source>
</evidence>
<dbReference type="InterPro" id="IPR036249">
    <property type="entry name" value="Thioredoxin-like_sf"/>
</dbReference>
<comment type="catalytic activity">
    <reaction evidence="4">
        <text>RX + glutathione = an S-substituted glutathione + a halide anion + H(+)</text>
        <dbReference type="Rhea" id="RHEA:16437"/>
        <dbReference type="ChEBI" id="CHEBI:15378"/>
        <dbReference type="ChEBI" id="CHEBI:16042"/>
        <dbReference type="ChEBI" id="CHEBI:17792"/>
        <dbReference type="ChEBI" id="CHEBI:57925"/>
        <dbReference type="ChEBI" id="CHEBI:90779"/>
        <dbReference type="EC" id="2.5.1.18"/>
    </reaction>
</comment>
<proteinExistence type="inferred from homology"/>
<dbReference type="InterPro" id="IPR004045">
    <property type="entry name" value="Glutathione_S-Trfase_N"/>
</dbReference>
<evidence type="ECO:0000259" key="7">
    <source>
        <dbReference type="PROSITE" id="PS50404"/>
    </source>
</evidence>
<evidence type="ECO:0000256" key="6">
    <source>
        <dbReference type="RuleBase" id="RU003494"/>
    </source>
</evidence>
<dbReference type="FunFam" id="1.20.1050.130:FF:000016">
    <property type="entry name" value="Glutathione S-transferase 1"/>
    <property type="match status" value="1"/>
</dbReference>
<comment type="similarity">
    <text evidence="1 6">Belongs to the GST superfamily.</text>
</comment>
<dbReference type="CDD" id="cd03048">
    <property type="entry name" value="GST_N_Ure2p_like"/>
    <property type="match status" value="1"/>
</dbReference>
<evidence type="ECO:0000256" key="3">
    <source>
        <dbReference type="ARBA" id="ARBA00022679"/>
    </source>
</evidence>
<dbReference type="InterPro" id="IPR036282">
    <property type="entry name" value="Glutathione-S-Trfase_C_sf"/>
</dbReference>
<dbReference type="GO" id="GO:0005634">
    <property type="term" value="C:nucleus"/>
    <property type="evidence" value="ECO:0007669"/>
    <property type="project" value="UniProtKB-ARBA"/>
</dbReference>
<feature type="domain" description="GST N-terminal" evidence="7">
    <location>
        <begin position="5"/>
        <end position="86"/>
    </location>
</feature>
<dbReference type="Proteomes" id="UP000192596">
    <property type="component" value="Unassembled WGS sequence"/>
</dbReference>
<dbReference type="STRING" id="1507870.A0A1V8SBM3"/>
<dbReference type="SFLD" id="SFLDG00358">
    <property type="entry name" value="Main_(cytGST)"/>
    <property type="match status" value="1"/>
</dbReference>
<keyword evidence="3" id="KW-0808">Transferase</keyword>
<evidence type="ECO:0000256" key="5">
    <source>
        <dbReference type="ARBA" id="ARBA00060024"/>
    </source>
</evidence>
<dbReference type="GO" id="GO:0004364">
    <property type="term" value="F:glutathione transferase activity"/>
    <property type="evidence" value="ECO:0007669"/>
    <property type="project" value="UniProtKB-EC"/>
</dbReference>
<evidence type="ECO:0000256" key="4">
    <source>
        <dbReference type="ARBA" id="ARBA00047960"/>
    </source>
</evidence>
<comment type="caution">
    <text evidence="9">The sequence shown here is derived from an EMBL/GenBank/DDBJ whole genome shotgun (WGS) entry which is preliminary data.</text>
</comment>
<evidence type="ECO:0000313" key="10">
    <source>
        <dbReference type="Proteomes" id="UP000192596"/>
    </source>
</evidence>
<comment type="function">
    <text evidence="5">Involved in the oxidative stress response and detoxification.</text>
</comment>
<dbReference type="AlphaFoldDB" id="A0A1V8SBM3"/>
<dbReference type="SUPFAM" id="SSF52833">
    <property type="entry name" value="Thioredoxin-like"/>
    <property type="match status" value="1"/>
</dbReference>
<dbReference type="SFLD" id="SFLDS00019">
    <property type="entry name" value="Glutathione_Transferase_(cytos"/>
    <property type="match status" value="1"/>
</dbReference>
<protein>
    <recommendedName>
        <fullName evidence="2">glutathione transferase</fullName>
        <ecNumber evidence="2">2.5.1.18</ecNumber>
    </recommendedName>
</protein>
<keyword evidence="10" id="KW-1185">Reference proteome</keyword>
<sequence>MSSTKPIKLYSHAGGPNPWKVAIMLNELDIPYETELMDFTKLHQEPFETTNPNGRVPAIEDPNTGITLFESGAILEYLEETYDKSNKFRYTSSPDKFLSQSWLHFQTSGQGPYFGQRAWFIFYHQEKGLTSVLDRYANEIRRVTGVLDAHLKKQGTQNLVGDKVTYADLAWVPWYWLIPAIMGEEGGMEDLQKKFPTFAAWFDRLSARPAVKKAREDRDKAMKGGH</sequence>
<dbReference type="PROSITE" id="PS50405">
    <property type="entry name" value="GST_CTER"/>
    <property type="match status" value="1"/>
</dbReference>
<dbReference type="GO" id="GO:0005737">
    <property type="term" value="C:cytoplasm"/>
    <property type="evidence" value="ECO:0007669"/>
    <property type="project" value="UniProtKB-ARBA"/>
</dbReference>
<evidence type="ECO:0000313" key="9">
    <source>
        <dbReference type="EMBL" id="OQN96469.1"/>
    </source>
</evidence>
<dbReference type="EC" id="2.5.1.18" evidence="2"/>
<dbReference type="PANTHER" id="PTHR44051:SF3">
    <property type="entry name" value="TRANSCRIPTIONAL REGULATOR URE2"/>
    <property type="match status" value="1"/>
</dbReference>
<dbReference type="PROSITE" id="PS50404">
    <property type="entry name" value="GST_NTER"/>
    <property type="match status" value="1"/>
</dbReference>
<dbReference type="SUPFAM" id="SSF47616">
    <property type="entry name" value="GST C-terminal domain-like"/>
    <property type="match status" value="1"/>
</dbReference>
<dbReference type="PANTHER" id="PTHR44051">
    <property type="entry name" value="GLUTATHIONE S-TRANSFERASE-RELATED"/>
    <property type="match status" value="1"/>
</dbReference>
<reference evidence="10" key="1">
    <citation type="submission" date="2017-03" db="EMBL/GenBank/DDBJ databases">
        <title>Genomes of endolithic fungi from Antarctica.</title>
        <authorList>
            <person name="Coleine C."/>
            <person name="Masonjones S."/>
            <person name="Stajich J.E."/>
        </authorList>
    </citation>
    <scope>NUCLEOTIDE SEQUENCE [LARGE SCALE GENOMIC DNA]</scope>
    <source>
        <strain evidence="10">CCFEE 5527</strain>
    </source>
</reference>
<evidence type="ECO:0000256" key="1">
    <source>
        <dbReference type="ARBA" id="ARBA00007409"/>
    </source>
</evidence>
<name>A0A1V8SBM3_9PEZI</name>
<dbReference type="Pfam" id="PF02798">
    <property type="entry name" value="GST_N"/>
    <property type="match status" value="1"/>
</dbReference>
<organism evidence="9 10">
    <name type="scientific">Cryoendolithus antarcticus</name>
    <dbReference type="NCBI Taxonomy" id="1507870"/>
    <lineage>
        <taxon>Eukaryota</taxon>
        <taxon>Fungi</taxon>
        <taxon>Dikarya</taxon>
        <taxon>Ascomycota</taxon>
        <taxon>Pezizomycotina</taxon>
        <taxon>Dothideomycetes</taxon>
        <taxon>Dothideomycetidae</taxon>
        <taxon>Cladosporiales</taxon>
        <taxon>Cladosporiaceae</taxon>
        <taxon>Cryoendolithus</taxon>
    </lineage>
</organism>
<dbReference type="Gene3D" id="3.40.30.10">
    <property type="entry name" value="Glutaredoxin"/>
    <property type="match status" value="1"/>
</dbReference>
<dbReference type="SFLD" id="SFLDG01151">
    <property type="entry name" value="Main.2:_Nu-like"/>
    <property type="match status" value="1"/>
</dbReference>
<gene>
    <name evidence="9" type="ORF">B0A48_17525</name>
</gene>
<evidence type="ECO:0000256" key="2">
    <source>
        <dbReference type="ARBA" id="ARBA00012452"/>
    </source>
</evidence>
<dbReference type="InterPro" id="IPR010987">
    <property type="entry name" value="Glutathione-S-Trfase_C-like"/>
</dbReference>
<dbReference type="InParanoid" id="A0A1V8SBM3"/>